<dbReference type="RefSeq" id="WP_302720886.1">
    <property type="nucleotide sequence ID" value="NZ_JAULRU010000215.1"/>
</dbReference>
<name>A0ABU4RZH8_9GAMM</name>
<gene>
    <name evidence="2" type="ORF">SCD92_12865</name>
</gene>
<evidence type="ECO:0000256" key="1">
    <source>
        <dbReference type="SAM" id="SignalP"/>
    </source>
</evidence>
<accession>A0ABU4RZH8</accession>
<evidence type="ECO:0000313" key="3">
    <source>
        <dbReference type="Proteomes" id="UP001273505"/>
    </source>
</evidence>
<reference evidence="2 3" key="1">
    <citation type="submission" date="2023-11" db="EMBL/GenBank/DDBJ databases">
        <title>Gilvimarinus fulvus sp. nov., isolated from the surface of Kelp.</title>
        <authorList>
            <person name="Sun Y.Y."/>
            <person name="Gong Y."/>
            <person name="Du Z.J."/>
        </authorList>
    </citation>
    <scope>NUCLEOTIDE SEQUENCE [LARGE SCALE GENOMIC DNA]</scope>
    <source>
        <strain evidence="2 3">SDUM040013</strain>
    </source>
</reference>
<feature type="chain" id="PRO_5046000834" evidence="1">
    <location>
        <begin position="20"/>
        <end position="246"/>
    </location>
</feature>
<evidence type="ECO:0000313" key="2">
    <source>
        <dbReference type="EMBL" id="MDX6850258.1"/>
    </source>
</evidence>
<dbReference type="Proteomes" id="UP001273505">
    <property type="component" value="Unassembled WGS sequence"/>
</dbReference>
<feature type="signal peptide" evidence="1">
    <location>
        <begin position="1"/>
        <end position="19"/>
    </location>
</feature>
<comment type="caution">
    <text evidence="2">The sequence shown here is derived from an EMBL/GenBank/DDBJ whole genome shotgun (WGS) entry which is preliminary data.</text>
</comment>
<proteinExistence type="predicted"/>
<protein>
    <submittedName>
        <fullName evidence="2">Uncharacterized protein</fullName>
    </submittedName>
</protein>
<keyword evidence="3" id="KW-1185">Reference proteome</keyword>
<sequence length="246" mass="27138">MKKIWMFVLAFLLSSAVYAEVTNLTAPLHKLVQDGRDIYLGEIHGTREVPELVYELVTAALSDQHPERVTVSLELDSSAQSLLGFAWSGTDGRHSQAMFELVKKLQVLTKDYALSIHYQHDDYNKFESSQSVRERQMGQAIKVLAKNTQLIALSGNAHSAEQPFGAGAPVPVGAYVGSGVLNIYLASVQAYTAWNCYQGPCKEQQFEPWPDNQPNAGTLVSGELVHHDYIYFMPIASASPPQSLLP</sequence>
<organism evidence="2 3">
    <name type="scientific">Gilvimarinus gilvus</name>
    <dbReference type="NCBI Taxonomy" id="3058038"/>
    <lineage>
        <taxon>Bacteria</taxon>
        <taxon>Pseudomonadati</taxon>
        <taxon>Pseudomonadota</taxon>
        <taxon>Gammaproteobacteria</taxon>
        <taxon>Cellvibrionales</taxon>
        <taxon>Cellvibrionaceae</taxon>
        <taxon>Gilvimarinus</taxon>
    </lineage>
</organism>
<keyword evidence="1" id="KW-0732">Signal</keyword>
<dbReference type="EMBL" id="JAXAFO010000021">
    <property type="protein sequence ID" value="MDX6850258.1"/>
    <property type="molecule type" value="Genomic_DNA"/>
</dbReference>